<reference evidence="1 2" key="1">
    <citation type="submission" date="2016-06" db="EMBL/GenBank/DDBJ databases">
        <title>Complete genome sequences of Bordetella bronchialis and Bordetella flabilis.</title>
        <authorList>
            <person name="LiPuma J.J."/>
            <person name="Spilker T."/>
        </authorList>
    </citation>
    <scope>NUCLEOTIDE SEQUENCE [LARGE SCALE GENOMIC DNA]</scope>
    <source>
        <strain evidence="1 2">AU17976</strain>
    </source>
</reference>
<accession>A0A193G022</accession>
<evidence type="ECO:0000313" key="1">
    <source>
        <dbReference type="EMBL" id="ANN73215.1"/>
    </source>
</evidence>
<protein>
    <recommendedName>
        <fullName evidence="3">Mobilization protein</fullName>
    </recommendedName>
</protein>
<dbReference type="RefSeq" id="WP_066671089.1">
    <property type="nucleotide sequence ID" value="NZ_CP016171.1"/>
</dbReference>
<sequence length="115" mass="13239">MRPLLERAISFRLSDEKYRQYTAAAADIGLRLSEYLRFRLDTEDHIGEQISQLRLALLDRDESETDDAALTPLLLELLLLVRKQASPAELRAVRQELDRLGHAPWTPERRPSATD</sequence>
<gene>
    <name evidence="1" type="ORF">BAU08_19360</name>
</gene>
<proteinExistence type="predicted"/>
<dbReference type="EMBL" id="CP016171">
    <property type="protein sequence ID" value="ANN73215.1"/>
    <property type="molecule type" value="Genomic_DNA"/>
</dbReference>
<evidence type="ECO:0000313" key="2">
    <source>
        <dbReference type="Proteomes" id="UP000092213"/>
    </source>
</evidence>
<dbReference type="Proteomes" id="UP000092213">
    <property type="component" value="Chromosome"/>
</dbReference>
<name>A0A193G022_9BORD</name>
<dbReference type="AlphaFoldDB" id="A0A193G022"/>
<evidence type="ECO:0008006" key="3">
    <source>
        <dbReference type="Google" id="ProtNLM"/>
    </source>
</evidence>
<organism evidence="1 2">
    <name type="scientific">Bordetella bronchialis</name>
    <dbReference type="NCBI Taxonomy" id="463025"/>
    <lineage>
        <taxon>Bacteria</taxon>
        <taxon>Pseudomonadati</taxon>
        <taxon>Pseudomonadota</taxon>
        <taxon>Betaproteobacteria</taxon>
        <taxon>Burkholderiales</taxon>
        <taxon>Alcaligenaceae</taxon>
        <taxon>Bordetella</taxon>
    </lineage>
</organism>